<evidence type="ECO:0000313" key="8">
    <source>
        <dbReference type="Proteomes" id="UP000694888"/>
    </source>
</evidence>
<evidence type="ECO:0000256" key="6">
    <source>
        <dbReference type="SAM" id="MobiDB-lite"/>
    </source>
</evidence>
<dbReference type="RefSeq" id="XP_035828228.1">
    <property type="nucleotide sequence ID" value="XM_035972335.1"/>
</dbReference>
<dbReference type="GeneID" id="118478543"/>
<evidence type="ECO:0000256" key="5">
    <source>
        <dbReference type="ARBA" id="ARBA00023224"/>
    </source>
</evidence>
<dbReference type="PANTHER" id="PTHR24248">
    <property type="entry name" value="ADRENERGIC RECEPTOR-RELATED G-PROTEIN COUPLED RECEPTOR"/>
    <property type="match status" value="1"/>
</dbReference>
<reference evidence="9" key="1">
    <citation type="submission" date="2025-08" db="UniProtKB">
        <authorList>
            <consortium name="RefSeq"/>
        </authorList>
    </citation>
    <scope>IDENTIFICATION</scope>
</reference>
<dbReference type="Gene3D" id="1.20.1070.10">
    <property type="entry name" value="Rhodopsin 7-helix transmembrane proteins"/>
    <property type="match status" value="1"/>
</dbReference>
<evidence type="ECO:0000256" key="4">
    <source>
        <dbReference type="ARBA" id="ARBA00023170"/>
    </source>
</evidence>
<feature type="region of interest" description="Disordered" evidence="6">
    <location>
        <begin position="1"/>
        <end position="149"/>
    </location>
</feature>
<protein>
    <submittedName>
        <fullName evidence="9">Muscarinic acetylcholine receptor M3-like</fullName>
    </submittedName>
</protein>
<evidence type="ECO:0000256" key="3">
    <source>
        <dbReference type="ARBA" id="ARBA00023157"/>
    </source>
</evidence>
<evidence type="ECO:0000256" key="7">
    <source>
        <dbReference type="SAM" id="Phobius"/>
    </source>
</evidence>
<dbReference type="SUPFAM" id="SSF81321">
    <property type="entry name" value="Family A G protein-coupled receptor-like"/>
    <property type="match status" value="1"/>
</dbReference>
<feature type="compositionally biased region" description="Acidic residues" evidence="6">
    <location>
        <begin position="62"/>
        <end position="74"/>
    </location>
</feature>
<keyword evidence="8" id="KW-1185">Reference proteome</keyword>
<dbReference type="PANTHER" id="PTHR24248:SF199">
    <property type="entry name" value="IP13425P-RELATED"/>
    <property type="match status" value="1"/>
</dbReference>
<keyword evidence="7" id="KW-0472">Membrane</keyword>
<name>A0ABM1W0N5_APLCA</name>
<accession>A0ABM1W0N5</accession>
<keyword evidence="3" id="KW-1015">Disulfide bond</keyword>
<dbReference type="Proteomes" id="UP000694888">
    <property type="component" value="Unplaced"/>
</dbReference>
<keyword evidence="4" id="KW-0675">Receptor</keyword>
<keyword evidence="5" id="KW-0807">Transducer</keyword>
<evidence type="ECO:0000256" key="2">
    <source>
        <dbReference type="ARBA" id="ARBA00023040"/>
    </source>
</evidence>
<dbReference type="CDD" id="cd00637">
    <property type="entry name" value="7tm_classA_rhodopsin-like"/>
    <property type="match status" value="1"/>
</dbReference>
<comment type="subcellular location">
    <subcellularLocation>
        <location evidence="1">Membrane</location>
        <topology evidence="1">Multi-pass membrane protein</topology>
    </subcellularLocation>
</comment>
<feature type="transmembrane region" description="Helical" evidence="7">
    <location>
        <begin position="234"/>
        <end position="258"/>
    </location>
</feature>
<feature type="compositionally biased region" description="Basic and acidic residues" evidence="6">
    <location>
        <begin position="1"/>
        <end position="11"/>
    </location>
</feature>
<keyword evidence="7" id="KW-1133">Transmembrane helix</keyword>
<feature type="compositionally biased region" description="Polar residues" evidence="6">
    <location>
        <begin position="118"/>
        <end position="132"/>
    </location>
</feature>
<feature type="transmembrane region" description="Helical" evidence="7">
    <location>
        <begin position="208"/>
        <end position="228"/>
    </location>
</feature>
<keyword evidence="2" id="KW-0297">G-protein coupled receptor</keyword>
<proteinExistence type="predicted"/>
<keyword evidence="7" id="KW-0812">Transmembrane</keyword>
<organism evidence="8 9">
    <name type="scientific">Aplysia californica</name>
    <name type="common">California sea hare</name>
    <dbReference type="NCBI Taxonomy" id="6500"/>
    <lineage>
        <taxon>Eukaryota</taxon>
        <taxon>Metazoa</taxon>
        <taxon>Spiralia</taxon>
        <taxon>Lophotrochozoa</taxon>
        <taxon>Mollusca</taxon>
        <taxon>Gastropoda</taxon>
        <taxon>Heterobranchia</taxon>
        <taxon>Euthyneura</taxon>
        <taxon>Tectipleura</taxon>
        <taxon>Aplysiida</taxon>
        <taxon>Aplysioidea</taxon>
        <taxon>Aplysiidae</taxon>
        <taxon>Aplysia</taxon>
    </lineage>
</organism>
<evidence type="ECO:0000256" key="1">
    <source>
        <dbReference type="ARBA" id="ARBA00004141"/>
    </source>
</evidence>
<sequence length="275" mass="30609">MFAHGEGELSRDTMTSFLGNEGHVMTPSNSQDEPDVNEVKGIQESSCNNNFAVEEHAVKENMDDDDDDDDDDGCDGIASGKERKIDDENENENGDDVNGHLNNEDTPPEERPLLSPEAPSTMTDNANNTKLNSSARNSSSSPPPSTLPVKPTFIDVPVCNTQPAESKTKVFKKHTAGKHLQIDAQTNSIKRKRPSTVRDRNLIANIKTAFMLFIVTLVFIIAFLPALLMANSLIPFNMVVFYGYFVYNVANPFIYAFMNQTFREDVKRIIKLCSR</sequence>
<gene>
    <name evidence="9" type="primary">LOC118478543</name>
</gene>
<evidence type="ECO:0000313" key="9">
    <source>
        <dbReference type="RefSeq" id="XP_035828228.1"/>
    </source>
</evidence>